<evidence type="ECO:0000259" key="8">
    <source>
        <dbReference type="PROSITE" id="PS01124"/>
    </source>
</evidence>
<evidence type="ECO:0000256" key="5">
    <source>
        <dbReference type="SAM" id="Coils"/>
    </source>
</evidence>
<dbReference type="GO" id="GO:0043565">
    <property type="term" value="F:sequence-specific DNA binding"/>
    <property type="evidence" value="ECO:0007669"/>
    <property type="project" value="InterPro"/>
</dbReference>
<evidence type="ECO:0000256" key="2">
    <source>
        <dbReference type="ARBA" id="ARBA00023125"/>
    </source>
</evidence>
<evidence type="ECO:0000256" key="3">
    <source>
        <dbReference type="ARBA" id="ARBA00023163"/>
    </source>
</evidence>
<keyword evidence="2" id="KW-0238">DNA-binding</keyword>
<dbReference type="PROSITE" id="PS01124">
    <property type="entry name" value="HTH_ARAC_FAMILY_2"/>
    <property type="match status" value="1"/>
</dbReference>
<gene>
    <name evidence="9" type="ORF">ACU52_08585</name>
</gene>
<keyword evidence="4" id="KW-0802">TPR repeat</keyword>
<dbReference type="PROSITE" id="PS50005">
    <property type="entry name" value="TPR"/>
    <property type="match status" value="1"/>
</dbReference>
<evidence type="ECO:0000256" key="7">
    <source>
        <dbReference type="SAM" id="SignalP"/>
    </source>
</evidence>
<feature type="signal peptide" evidence="7">
    <location>
        <begin position="1"/>
        <end position="21"/>
    </location>
</feature>
<keyword evidence="10" id="KW-1185">Reference proteome</keyword>
<dbReference type="AlphaFoldDB" id="A0A8E1QYX7"/>
<dbReference type="RefSeq" id="WP_053398500.1">
    <property type="nucleotide sequence ID" value="NZ_LFQU01000015.1"/>
</dbReference>
<dbReference type="InterPro" id="IPR009057">
    <property type="entry name" value="Homeodomain-like_sf"/>
</dbReference>
<feature type="coiled-coil region" evidence="5">
    <location>
        <begin position="411"/>
        <end position="445"/>
    </location>
</feature>
<keyword evidence="6" id="KW-0472">Membrane</keyword>
<dbReference type="GO" id="GO:0003700">
    <property type="term" value="F:DNA-binding transcription factor activity"/>
    <property type="evidence" value="ECO:0007669"/>
    <property type="project" value="InterPro"/>
</dbReference>
<keyword evidence="5" id="KW-0175">Coiled coil</keyword>
<feature type="domain" description="HTH araC/xylS-type" evidence="8">
    <location>
        <begin position="464"/>
        <end position="569"/>
    </location>
</feature>
<evidence type="ECO:0000256" key="4">
    <source>
        <dbReference type="PROSITE-ProRule" id="PRU00339"/>
    </source>
</evidence>
<feature type="chain" id="PRO_5034393638" description="HTH araC/xylS-type domain-containing protein" evidence="7">
    <location>
        <begin position="22"/>
        <end position="577"/>
    </location>
</feature>
<dbReference type="Gene3D" id="1.10.10.60">
    <property type="entry name" value="Homeodomain-like"/>
    <property type="match status" value="2"/>
</dbReference>
<feature type="transmembrane region" description="Helical" evidence="6">
    <location>
        <begin position="359"/>
        <end position="380"/>
    </location>
</feature>
<keyword evidence="6" id="KW-1133">Transmembrane helix</keyword>
<dbReference type="SMART" id="SM00342">
    <property type="entry name" value="HTH_ARAC"/>
    <property type="match status" value="1"/>
</dbReference>
<comment type="caution">
    <text evidence="9">The sequence shown here is derived from an EMBL/GenBank/DDBJ whole genome shotgun (WGS) entry which is preliminary data.</text>
</comment>
<dbReference type="InterPro" id="IPR019734">
    <property type="entry name" value="TPR_rpt"/>
</dbReference>
<dbReference type="EMBL" id="LFQU01000015">
    <property type="protein sequence ID" value="KOO68291.1"/>
    <property type="molecule type" value="Genomic_DNA"/>
</dbReference>
<dbReference type="PANTHER" id="PTHR43280:SF28">
    <property type="entry name" value="HTH-TYPE TRANSCRIPTIONAL ACTIVATOR RHAS"/>
    <property type="match status" value="1"/>
</dbReference>
<dbReference type="PANTHER" id="PTHR43280">
    <property type="entry name" value="ARAC-FAMILY TRANSCRIPTIONAL REGULATOR"/>
    <property type="match status" value="1"/>
</dbReference>
<feature type="repeat" description="TPR" evidence="4">
    <location>
        <begin position="122"/>
        <end position="155"/>
    </location>
</feature>
<accession>A0A8E1QYX7</accession>
<keyword evidence="7" id="KW-0732">Signal</keyword>
<evidence type="ECO:0000313" key="10">
    <source>
        <dbReference type="Proteomes" id="UP000036951"/>
    </source>
</evidence>
<organism evidence="9 10">
    <name type="scientific">Xylanibacter rarus</name>
    <dbReference type="NCBI Taxonomy" id="1676614"/>
    <lineage>
        <taxon>Bacteria</taxon>
        <taxon>Pseudomonadati</taxon>
        <taxon>Bacteroidota</taxon>
        <taxon>Bacteroidia</taxon>
        <taxon>Bacteroidales</taxon>
        <taxon>Prevotellaceae</taxon>
        <taxon>Xylanibacter</taxon>
    </lineage>
</organism>
<keyword evidence="6" id="KW-0812">Transmembrane</keyword>
<keyword evidence="3" id="KW-0804">Transcription</keyword>
<dbReference type="Pfam" id="PF12833">
    <property type="entry name" value="HTH_18"/>
    <property type="match status" value="1"/>
</dbReference>
<name>A0A8E1QYX7_9BACT</name>
<dbReference type="InterPro" id="IPR011990">
    <property type="entry name" value="TPR-like_helical_dom_sf"/>
</dbReference>
<evidence type="ECO:0000256" key="6">
    <source>
        <dbReference type="SAM" id="Phobius"/>
    </source>
</evidence>
<dbReference type="Gene3D" id="1.25.40.10">
    <property type="entry name" value="Tetratricopeptide repeat domain"/>
    <property type="match status" value="1"/>
</dbReference>
<evidence type="ECO:0000256" key="1">
    <source>
        <dbReference type="ARBA" id="ARBA00023015"/>
    </source>
</evidence>
<keyword evidence="1" id="KW-0805">Transcription regulation</keyword>
<dbReference type="SUPFAM" id="SSF48452">
    <property type="entry name" value="TPR-like"/>
    <property type="match status" value="1"/>
</dbReference>
<protein>
    <recommendedName>
        <fullName evidence="8">HTH araC/xylS-type domain-containing protein</fullName>
    </recommendedName>
</protein>
<sequence>MKKYKIFIIICALLTTCAAFGSGDTKYTKLVKKVSVKPTANIMNIADRYAAKGKDGEALVLYAIVYNRFDPNAADKEKDMCALARKKAGTLYYDKGNYINALDEFINGVKISEACSKPTYAASLYNYIGNIYCIFLDYEKGIRYYLKAYDLSKKYPDRKMQHSVLVNLTGMYSYYIKDIPKAKKYYQLSESTRDKSNKTDTFMSLYTLSLIQISEGNIKPAISRLKWLAGYAAKEKLEPRFRCFAYQEIYSAYRQLGVKDSTLKYMHLCDRTAQKYNLQHTFVTTTKSLSDFFQEKGDIAMSNLYKSRYLDIMDSIYDMRKFDMVKNSLLNYEIYKTTKEIEDLRTSQHERMQTIRMQWVIMCAVAVVALTTILFLFIVWKQKKRIHKGYINLYKINHDFIETQELLTSRLRKCRTEISEKNDIIDSLRQELGNAKDTEESTAEEGMKYQTSNLTDGQMQTIADAIGNVMENTTEFCDCNFSLSRLADLVGSNRSYVSQVINDSFQKTFNDYVTPYRIHLACKRLTDRVNYGNFTMKAIAESVGFKSYTAFVNAFKKITGITPSIYQKIALDNNSKE</sequence>
<proteinExistence type="predicted"/>
<dbReference type="SUPFAM" id="SSF46689">
    <property type="entry name" value="Homeodomain-like"/>
    <property type="match status" value="1"/>
</dbReference>
<dbReference type="InterPro" id="IPR018060">
    <property type="entry name" value="HTH_AraC"/>
</dbReference>
<dbReference type="Proteomes" id="UP000036951">
    <property type="component" value="Unassembled WGS sequence"/>
</dbReference>
<evidence type="ECO:0000313" key="9">
    <source>
        <dbReference type="EMBL" id="KOO68291.1"/>
    </source>
</evidence>
<reference evidence="9 10" key="1">
    <citation type="submission" date="2015-06" db="EMBL/GenBank/DDBJ databases">
        <title>Prevotella sp. 109, sp. nov., a novel member of the family Prevotellaceae isolated from human faeces.</title>
        <authorList>
            <person name="Shkoporov A.N."/>
            <person name="Chaplin A.V."/>
            <person name="Kafarskaia L.I."/>
            <person name="Efimov B.A."/>
        </authorList>
    </citation>
    <scope>NUCLEOTIDE SEQUENCE [LARGE SCALE GENOMIC DNA]</scope>
    <source>
        <strain evidence="9 10">109</strain>
    </source>
</reference>